<dbReference type="Proteomes" id="UP001331761">
    <property type="component" value="Unassembled WGS sequence"/>
</dbReference>
<comment type="caution">
    <text evidence="2">The sequence shown here is derived from an EMBL/GenBank/DDBJ whole genome shotgun (WGS) entry which is preliminary data.</text>
</comment>
<protein>
    <submittedName>
        <fullName evidence="2">Uncharacterized protein</fullName>
    </submittedName>
</protein>
<dbReference type="EMBL" id="WIXE01016732">
    <property type="protein sequence ID" value="KAK5972377.1"/>
    <property type="molecule type" value="Genomic_DNA"/>
</dbReference>
<organism evidence="2 3">
    <name type="scientific">Trichostrongylus colubriformis</name>
    <name type="common">Black scour worm</name>
    <dbReference type="NCBI Taxonomy" id="6319"/>
    <lineage>
        <taxon>Eukaryota</taxon>
        <taxon>Metazoa</taxon>
        <taxon>Ecdysozoa</taxon>
        <taxon>Nematoda</taxon>
        <taxon>Chromadorea</taxon>
        <taxon>Rhabditida</taxon>
        <taxon>Rhabditina</taxon>
        <taxon>Rhabditomorpha</taxon>
        <taxon>Strongyloidea</taxon>
        <taxon>Trichostrongylidae</taxon>
        <taxon>Trichostrongylus</taxon>
    </lineage>
</organism>
<proteinExistence type="predicted"/>
<feature type="chain" id="PRO_5042965535" evidence="1">
    <location>
        <begin position="20"/>
        <end position="125"/>
    </location>
</feature>
<sequence>MFFFIFCALLLTSAFTAEALPCQDDKNFEHLCSEKVCSGQSEGIKNFKMYYCRKTSLATLPTFCQKIQRQYEPELSFNLFHCKRAEASINVATERKRSALLVIKDIALLSNSGLVVTGRTSLQRR</sequence>
<accession>A0AAN8IK68</accession>
<name>A0AAN8IK68_TRICO</name>
<keyword evidence="3" id="KW-1185">Reference proteome</keyword>
<reference evidence="2 3" key="1">
    <citation type="submission" date="2019-10" db="EMBL/GenBank/DDBJ databases">
        <title>Assembly and Annotation for the nematode Trichostrongylus colubriformis.</title>
        <authorList>
            <person name="Martin J."/>
        </authorList>
    </citation>
    <scope>NUCLEOTIDE SEQUENCE [LARGE SCALE GENOMIC DNA]</scope>
    <source>
        <strain evidence="2">G859</strain>
        <tissue evidence="2">Whole worm</tissue>
    </source>
</reference>
<evidence type="ECO:0000313" key="2">
    <source>
        <dbReference type="EMBL" id="KAK5972377.1"/>
    </source>
</evidence>
<gene>
    <name evidence="2" type="ORF">GCK32_001421</name>
</gene>
<dbReference type="AlphaFoldDB" id="A0AAN8IK68"/>
<evidence type="ECO:0000256" key="1">
    <source>
        <dbReference type="SAM" id="SignalP"/>
    </source>
</evidence>
<feature type="signal peptide" evidence="1">
    <location>
        <begin position="1"/>
        <end position="19"/>
    </location>
</feature>
<evidence type="ECO:0000313" key="3">
    <source>
        <dbReference type="Proteomes" id="UP001331761"/>
    </source>
</evidence>
<keyword evidence="1" id="KW-0732">Signal</keyword>